<dbReference type="EMBL" id="JACEFO010000144">
    <property type="protein sequence ID" value="KAF8780129.1"/>
    <property type="molecule type" value="Genomic_DNA"/>
</dbReference>
<comment type="caution">
    <text evidence="2">The sequence shown here is derived from an EMBL/GenBank/DDBJ whole genome shotgun (WGS) entry which is preliminary data.</text>
</comment>
<gene>
    <name evidence="2" type="ORF">HU200_001789</name>
</gene>
<reference evidence="2" key="1">
    <citation type="submission" date="2020-07" db="EMBL/GenBank/DDBJ databases">
        <title>Genome sequence and genetic diversity analysis of an under-domesticated orphan crop, white fonio (Digitaria exilis).</title>
        <authorList>
            <person name="Bennetzen J.L."/>
            <person name="Chen S."/>
            <person name="Ma X."/>
            <person name="Wang X."/>
            <person name="Yssel A.E.J."/>
            <person name="Chaluvadi S.R."/>
            <person name="Johnson M."/>
            <person name="Gangashetty P."/>
            <person name="Hamidou F."/>
            <person name="Sanogo M.D."/>
            <person name="Zwaenepoel A."/>
            <person name="Wallace J."/>
            <person name="Van De Peer Y."/>
            <person name="Van Deynze A."/>
        </authorList>
    </citation>
    <scope>NUCLEOTIDE SEQUENCE</scope>
    <source>
        <tissue evidence="2">Leaves</tissue>
    </source>
</reference>
<evidence type="ECO:0000259" key="1">
    <source>
        <dbReference type="Pfam" id="PF03478"/>
    </source>
</evidence>
<keyword evidence="3" id="KW-1185">Reference proteome</keyword>
<feature type="domain" description="KIB1-4 beta-propeller" evidence="1">
    <location>
        <begin position="9"/>
        <end position="141"/>
    </location>
</feature>
<dbReference type="PANTHER" id="PTHR33127">
    <property type="entry name" value="TRANSMEMBRANE PROTEIN"/>
    <property type="match status" value="1"/>
</dbReference>
<dbReference type="InterPro" id="IPR005174">
    <property type="entry name" value="KIB1-4_b-propeller"/>
</dbReference>
<organism evidence="2 3">
    <name type="scientific">Digitaria exilis</name>
    <dbReference type="NCBI Taxonomy" id="1010633"/>
    <lineage>
        <taxon>Eukaryota</taxon>
        <taxon>Viridiplantae</taxon>
        <taxon>Streptophyta</taxon>
        <taxon>Embryophyta</taxon>
        <taxon>Tracheophyta</taxon>
        <taxon>Spermatophyta</taxon>
        <taxon>Magnoliopsida</taxon>
        <taxon>Liliopsida</taxon>
        <taxon>Poales</taxon>
        <taxon>Poaceae</taxon>
        <taxon>PACMAD clade</taxon>
        <taxon>Panicoideae</taxon>
        <taxon>Panicodae</taxon>
        <taxon>Paniceae</taxon>
        <taxon>Anthephorinae</taxon>
        <taxon>Digitaria</taxon>
    </lineage>
</organism>
<dbReference type="AlphaFoldDB" id="A0A835KW12"/>
<dbReference type="Pfam" id="PF03478">
    <property type="entry name" value="Beta-prop_KIB1-4"/>
    <property type="match status" value="1"/>
</dbReference>
<evidence type="ECO:0000313" key="3">
    <source>
        <dbReference type="Proteomes" id="UP000636709"/>
    </source>
</evidence>
<dbReference type="PANTHER" id="PTHR33127:SF32">
    <property type="entry name" value="DUF295 DOMAIN-CONTAINING PROTEIN"/>
    <property type="match status" value="1"/>
</dbReference>
<dbReference type="OrthoDB" id="686549at2759"/>
<sequence length="250" mass="28966">MRTLGGNMRFSNTWKGWILSSDKNDFHTFLYDPRTSDKIALPHFTHDLPRVFKCALSDEPTNNRCIVVILHPYEPYFWYCRIGGVNEWIKYEYDAGNHQCDSKGLVSEKVVIYTLTSCQGKLYFPVSSVKHGIIEFSPDPVIQIVTMHGMPRDFWARTCNFELDEEPYKFYTFFDGEENVTDIALYNGGCCPASKFELESNCVYWIRTTDGSMHIFNIVEGTHRVCYRPSEDLPKLSSEAFWLLPSNQTV</sequence>
<accession>A0A835KW12</accession>
<evidence type="ECO:0000313" key="2">
    <source>
        <dbReference type="EMBL" id="KAF8780129.1"/>
    </source>
</evidence>
<proteinExistence type="predicted"/>
<protein>
    <recommendedName>
        <fullName evidence="1">KIB1-4 beta-propeller domain-containing protein</fullName>
    </recommendedName>
</protein>
<name>A0A835KW12_9POAL</name>
<dbReference type="Proteomes" id="UP000636709">
    <property type="component" value="Unassembled WGS sequence"/>
</dbReference>